<evidence type="ECO:0000259" key="2">
    <source>
        <dbReference type="Pfam" id="PF13193"/>
    </source>
</evidence>
<evidence type="ECO:0000259" key="1">
    <source>
        <dbReference type="Pfam" id="PF00501"/>
    </source>
</evidence>
<dbReference type="PANTHER" id="PTHR43201:SF32">
    <property type="entry name" value="2-SUCCINYLBENZOATE--COA LIGASE, CHLOROPLASTIC_PEROXISOMAL"/>
    <property type="match status" value="1"/>
</dbReference>
<name>A0AA94R9M7_9MYCO</name>
<proteinExistence type="predicted"/>
<sequence>MPAAGGVGTGGPPVAVRAQRVRAHRTVAGRVRAGYPDPDRSTQMIRAPQTGHTSLSGAVAHWADTRPNAIALRCGETTLTWSELDDAMTRFGVLLLDRGVRRGDRVVLLGENSLEWVVAFLGCQRAHVIVVPMNTRLAQSQVVAQVVKVDAQLVLHDAGLGGTDLAALTGAQCLELSALLREMSSSSAESVAASDHSEEAEVPALISFTSGTTGTPKGAVISSAAMAELAYAFSDYFETGPDDSTLIVVPIFHNTGFADQLAHMVASGGTTSLLRRYRTGDAAAELMAHPATFLAAVPSMLRMLMLHDEADAIFSGVRAIMYGGSAMPEAWVQELQQRWPHLKLVHAYGLSEFTSVCTFLPSDLAATKAESVGLPLPGVQLRIVDESGDDVAPGGLGEVWLSGPTRMLGYWDEPRLTAEKMTGQWLRTGDVGRIDGDGLLWLHGRADDVINRGGEKIMPTFVESHIARHETVAAACAFGYADDILQQRVAVAIETRAGTAFDEQELVGFLRTCLPDYAIPDRWVVYDALPLNASGKFDRKALRADFEAALRPKSIDHKQERAK</sequence>
<comment type="caution">
    <text evidence="3">The sequence shown here is derived from an EMBL/GenBank/DDBJ whole genome shotgun (WGS) entry which is preliminary data.</text>
</comment>
<organism evidence="3 4">
    <name type="scientific">Mycolicibacterium phocaicum</name>
    <dbReference type="NCBI Taxonomy" id="319706"/>
    <lineage>
        <taxon>Bacteria</taxon>
        <taxon>Bacillati</taxon>
        <taxon>Actinomycetota</taxon>
        <taxon>Actinomycetes</taxon>
        <taxon>Mycobacteriales</taxon>
        <taxon>Mycobacteriaceae</taxon>
        <taxon>Mycolicibacterium</taxon>
    </lineage>
</organism>
<dbReference type="Proteomes" id="UP000309984">
    <property type="component" value="Unassembled WGS sequence"/>
</dbReference>
<dbReference type="InterPro" id="IPR042099">
    <property type="entry name" value="ANL_N_sf"/>
</dbReference>
<dbReference type="GO" id="GO:0031956">
    <property type="term" value="F:medium-chain fatty acid-CoA ligase activity"/>
    <property type="evidence" value="ECO:0007669"/>
    <property type="project" value="TreeGrafter"/>
</dbReference>
<dbReference type="PROSITE" id="PS00455">
    <property type="entry name" value="AMP_BINDING"/>
    <property type="match status" value="1"/>
</dbReference>
<evidence type="ECO:0000313" key="3">
    <source>
        <dbReference type="EMBL" id="TLH65201.1"/>
    </source>
</evidence>
<evidence type="ECO:0000313" key="4">
    <source>
        <dbReference type="Proteomes" id="UP000309984"/>
    </source>
</evidence>
<reference evidence="3 4" key="1">
    <citation type="submission" date="2018-01" db="EMBL/GenBank/DDBJ databases">
        <title>Comparative genomics of Mycobacterium mucogenicum and Mycobacterium neoaurum clade members emphasizing tRNA and non-coding RNA.</title>
        <authorList>
            <person name="Behra P.R.K."/>
            <person name="Pettersson B.M.F."/>
            <person name="Das S."/>
            <person name="Dasgupta S."/>
            <person name="Kirsebom L.A."/>
        </authorList>
    </citation>
    <scope>NUCLEOTIDE SEQUENCE [LARGE SCALE GENOMIC DNA]</scope>
    <source>
        <strain evidence="3 4">DSM 45104</strain>
    </source>
</reference>
<dbReference type="Pfam" id="PF13193">
    <property type="entry name" value="AMP-binding_C"/>
    <property type="match status" value="1"/>
</dbReference>
<dbReference type="AlphaFoldDB" id="A0AA94R9M7"/>
<protein>
    <submittedName>
        <fullName evidence="3">Uncharacterized protein</fullName>
    </submittedName>
</protein>
<dbReference type="InterPro" id="IPR045851">
    <property type="entry name" value="AMP-bd_C_sf"/>
</dbReference>
<dbReference type="InterPro" id="IPR025110">
    <property type="entry name" value="AMP-bd_C"/>
</dbReference>
<dbReference type="PANTHER" id="PTHR43201">
    <property type="entry name" value="ACYL-COA SYNTHETASE"/>
    <property type="match status" value="1"/>
</dbReference>
<dbReference type="Gene3D" id="3.30.300.30">
    <property type="match status" value="1"/>
</dbReference>
<dbReference type="Gene3D" id="3.40.50.12780">
    <property type="entry name" value="N-terminal domain of ligase-like"/>
    <property type="match status" value="1"/>
</dbReference>
<accession>A0AA94R9M7</accession>
<dbReference type="InterPro" id="IPR020845">
    <property type="entry name" value="AMP-binding_CS"/>
</dbReference>
<dbReference type="GO" id="GO:0006631">
    <property type="term" value="P:fatty acid metabolic process"/>
    <property type="evidence" value="ECO:0007669"/>
    <property type="project" value="TreeGrafter"/>
</dbReference>
<keyword evidence="4" id="KW-1185">Reference proteome</keyword>
<gene>
    <name evidence="3" type="ORF">C1S79_17340</name>
</gene>
<feature type="domain" description="AMP-dependent synthetase/ligase" evidence="1">
    <location>
        <begin position="60"/>
        <end position="411"/>
    </location>
</feature>
<dbReference type="InterPro" id="IPR000873">
    <property type="entry name" value="AMP-dep_synth/lig_dom"/>
</dbReference>
<dbReference type="EMBL" id="POTM01000044">
    <property type="protein sequence ID" value="TLH65201.1"/>
    <property type="molecule type" value="Genomic_DNA"/>
</dbReference>
<feature type="domain" description="AMP-binding enzyme C-terminal" evidence="2">
    <location>
        <begin position="462"/>
        <end position="536"/>
    </location>
</feature>
<dbReference type="Pfam" id="PF00501">
    <property type="entry name" value="AMP-binding"/>
    <property type="match status" value="1"/>
</dbReference>
<dbReference type="SUPFAM" id="SSF56801">
    <property type="entry name" value="Acetyl-CoA synthetase-like"/>
    <property type="match status" value="1"/>
</dbReference>